<name>A0A328A4P0_9STAP</name>
<proteinExistence type="predicted"/>
<dbReference type="Proteomes" id="UP000249579">
    <property type="component" value="Unassembled WGS sequence"/>
</dbReference>
<dbReference type="InterPro" id="IPR039975">
    <property type="entry name" value="IFT52"/>
</dbReference>
<protein>
    <recommendedName>
        <fullName evidence="4">DNA-binding protein</fullName>
    </recommendedName>
</protein>
<dbReference type="PANTHER" id="PTHR12969:SF7">
    <property type="entry name" value="INTRAFLAGELLAR TRANSPORT PROTEIN 52 HOMOLOG"/>
    <property type="match status" value="1"/>
</dbReference>
<reference evidence="2 3" key="1">
    <citation type="journal article" date="2018" name="Front. Microbiol.">
        <title>Description and Comparative Genomics of Macrococcus caseolyticus subsp. hominis subsp. nov., Macrococcus goetzii sp. nov., Macrococcus epidermidis sp. nov., and Macrococcus bohemicus sp. nov., Novel Macrococci From Human Clinical Material With Virulence Potential and Suspected Uptake of Foreign DNA by Natural Transformation.</title>
        <authorList>
            <person name="Maslanova I."/>
            <person name="Wertheimer Z."/>
            <person name="Sedlacek I."/>
            <person name="Svec P."/>
            <person name="Indrakova A."/>
            <person name="Kovarovic V."/>
            <person name="Schumann P."/>
            <person name="Sproer C."/>
            <person name="Kralova S."/>
            <person name="Sedo O."/>
            <person name="Kristofova L."/>
            <person name="Vrbovska V."/>
            <person name="Fuzik T."/>
            <person name="Petras P."/>
            <person name="Zdrahal Z."/>
            <person name="Ruzickova V."/>
            <person name="Doskar J."/>
            <person name="Pantucek R."/>
        </authorList>
    </citation>
    <scope>NUCLEOTIDE SEQUENCE [LARGE SCALE GENOMIC DNA]</scope>
    <source>
        <strain evidence="2 3">03/115</strain>
    </source>
</reference>
<dbReference type="Gene3D" id="3.40.50.880">
    <property type="match status" value="1"/>
</dbReference>
<keyword evidence="1" id="KW-0732">Signal</keyword>
<evidence type="ECO:0000256" key="1">
    <source>
        <dbReference type="SAM" id="SignalP"/>
    </source>
</evidence>
<gene>
    <name evidence="2" type="ORF">BHX94_06395</name>
</gene>
<dbReference type="RefSeq" id="WP_111745472.1">
    <property type="nucleotide sequence ID" value="NZ_JBHSQY010000002.1"/>
</dbReference>
<dbReference type="SUPFAM" id="SSF52317">
    <property type="entry name" value="Class I glutamine amidotransferase-like"/>
    <property type="match status" value="1"/>
</dbReference>
<accession>A0A328A4P0</accession>
<evidence type="ECO:0000313" key="3">
    <source>
        <dbReference type="Proteomes" id="UP000249579"/>
    </source>
</evidence>
<organism evidence="2 3">
    <name type="scientific">Macrococcoides bohemicum</name>
    <dbReference type="NCBI Taxonomy" id="1903056"/>
    <lineage>
        <taxon>Bacteria</taxon>
        <taxon>Bacillati</taxon>
        <taxon>Bacillota</taxon>
        <taxon>Bacilli</taxon>
        <taxon>Bacillales</taxon>
        <taxon>Staphylococcaceae</taxon>
        <taxon>Macrococcoides</taxon>
    </lineage>
</organism>
<comment type="caution">
    <text evidence="2">The sequence shown here is derived from an EMBL/GenBank/DDBJ whole genome shotgun (WGS) entry which is preliminary data.</text>
</comment>
<dbReference type="AlphaFoldDB" id="A0A328A4P0"/>
<dbReference type="InterPro" id="IPR029062">
    <property type="entry name" value="Class_I_gatase-like"/>
</dbReference>
<evidence type="ECO:0000313" key="2">
    <source>
        <dbReference type="EMBL" id="RAK49439.1"/>
    </source>
</evidence>
<dbReference type="PROSITE" id="PS51257">
    <property type="entry name" value="PROKAR_LIPOPROTEIN"/>
    <property type="match status" value="1"/>
</dbReference>
<evidence type="ECO:0008006" key="4">
    <source>
        <dbReference type="Google" id="ProtNLM"/>
    </source>
</evidence>
<sequence length="175" mass="19559">MKKITALFAATIFLTACNSADESNTTKLKSDDANEILFDASHGVTAGEADWVIDGGFSTFNDDINKLGFTTASTDYQAEITLKLLKQYKAFIMPEPNIPLKASEQQAIKHYVNSGGSIMMIADHYNADRNLNRFDASEIFNGYRRGAFRNITKGMSQDEINSDRMQGCYIKRLFK</sequence>
<feature type="chain" id="PRO_5039057463" description="DNA-binding protein" evidence="1">
    <location>
        <begin position="21"/>
        <end position="175"/>
    </location>
</feature>
<feature type="signal peptide" evidence="1">
    <location>
        <begin position="1"/>
        <end position="20"/>
    </location>
</feature>
<dbReference type="PANTHER" id="PTHR12969">
    <property type="entry name" value="NGD5/OSM-6/IFT52"/>
    <property type="match status" value="1"/>
</dbReference>
<dbReference type="EMBL" id="PZJG01000003">
    <property type="protein sequence ID" value="RAK49439.1"/>
    <property type="molecule type" value="Genomic_DNA"/>
</dbReference>
<dbReference type="OrthoDB" id="9801679at2"/>